<dbReference type="PANTHER" id="PTHR35867">
    <property type="entry name" value="PROTEIN RSEC"/>
    <property type="match status" value="1"/>
</dbReference>
<dbReference type="PANTHER" id="PTHR35867:SF1">
    <property type="entry name" value="PROTEIN RSEC"/>
    <property type="match status" value="1"/>
</dbReference>
<feature type="transmembrane region" description="Helical" evidence="1">
    <location>
        <begin position="108"/>
        <end position="126"/>
    </location>
</feature>
<dbReference type="PIRSF" id="PIRSF004923">
    <property type="entry name" value="RseC"/>
    <property type="match status" value="1"/>
</dbReference>
<keyword evidence="1" id="KW-1133">Transmembrane helix</keyword>
<protein>
    <submittedName>
        <fullName evidence="2">SoxR reducing system RseC family protein</fullName>
    </submittedName>
</protein>
<evidence type="ECO:0000313" key="2">
    <source>
        <dbReference type="EMBL" id="MFA0791128.1"/>
    </source>
</evidence>
<organism evidence="2 3">
    <name type="scientific">Microbulbifer echini</name>
    <dbReference type="NCBI Taxonomy" id="1529067"/>
    <lineage>
        <taxon>Bacteria</taxon>
        <taxon>Pseudomonadati</taxon>
        <taxon>Pseudomonadota</taxon>
        <taxon>Gammaproteobacteria</taxon>
        <taxon>Cellvibrionales</taxon>
        <taxon>Microbulbiferaceae</taxon>
        <taxon>Microbulbifer</taxon>
    </lineage>
</organism>
<comment type="caution">
    <text evidence="2">The sequence shown here is derived from an EMBL/GenBank/DDBJ whole genome shotgun (WGS) entry which is preliminary data.</text>
</comment>
<name>A0ABV4NP05_9GAMM</name>
<keyword evidence="1" id="KW-0812">Transmembrane</keyword>
<dbReference type="EMBL" id="JBGMEL010000010">
    <property type="protein sequence ID" value="MFA0791128.1"/>
    <property type="molecule type" value="Genomic_DNA"/>
</dbReference>
<reference evidence="2 3" key="1">
    <citation type="submission" date="2024-08" db="EMBL/GenBank/DDBJ databases">
        <authorList>
            <person name="Ishaq N."/>
        </authorList>
    </citation>
    <scope>NUCLEOTIDE SEQUENCE [LARGE SCALE GENOMIC DNA]</scope>
    <source>
        <strain evidence="2 3">JCM 30400</strain>
    </source>
</reference>
<dbReference type="RefSeq" id="WP_299586529.1">
    <property type="nucleotide sequence ID" value="NZ_JBGMEL010000010.1"/>
</dbReference>
<dbReference type="InterPro" id="IPR026268">
    <property type="entry name" value="RseC"/>
</dbReference>
<sequence length="150" mass="15874">MLEERGRIVAIESDAVWVETIQRSACNGCEAKSGCGTGLLGDFFSSSTRVRAVLNGYPANKISLNDTAVIGINENALTSSTLLVYLVPLISLLLLALLGDYLFAEAGAVIGALAGLLGGALGVRWYSRLQSANPTYTPVLLRVEPESERS</sequence>
<proteinExistence type="predicted"/>
<dbReference type="InterPro" id="IPR007359">
    <property type="entry name" value="SigmaE_reg_RseC_MucC"/>
</dbReference>
<feature type="transmembrane region" description="Helical" evidence="1">
    <location>
        <begin position="82"/>
        <end position="102"/>
    </location>
</feature>
<dbReference type="Proteomes" id="UP001569414">
    <property type="component" value="Unassembled WGS sequence"/>
</dbReference>
<evidence type="ECO:0000256" key="1">
    <source>
        <dbReference type="SAM" id="Phobius"/>
    </source>
</evidence>
<keyword evidence="1" id="KW-0472">Membrane</keyword>
<keyword evidence="3" id="KW-1185">Reference proteome</keyword>
<evidence type="ECO:0000313" key="3">
    <source>
        <dbReference type="Proteomes" id="UP001569414"/>
    </source>
</evidence>
<gene>
    <name evidence="2" type="ORF">ACCI51_11280</name>
</gene>
<dbReference type="Pfam" id="PF04246">
    <property type="entry name" value="RseC_MucC"/>
    <property type="match status" value="1"/>
</dbReference>
<accession>A0ABV4NP05</accession>